<proteinExistence type="predicted"/>
<dbReference type="CTD" id="20211884"/>
<organism evidence="3 4">
    <name type="scientific">Helobdella robusta</name>
    <name type="common">Californian leech</name>
    <dbReference type="NCBI Taxonomy" id="6412"/>
    <lineage>
        <taxon>Eukaryota</taxon>
        <taxon>Metazoa</taxon>
        <taxon>Spiralia</taxon>
        <taxon>Lophotrochozoa</taxon>
        <taxon>Annelida</taxon>
        <taxon>Clitellata</taxon>
        <taxon>Hirudinea</taxon>
        <taxon>Rhynchobdellida</taxon>
        <taxon>Glossiphoniidae</taxon>
        <taxon>Helobdella</taxon>
    </lineage>
</organism>
<dbReference type="Proteomes" id="UP000015101">
    <property type="component" value="Unassembled WGS sequence"/>
</dbReference>
<feature type="region of interest" description="Disordered" evidence="1">
    <location>
        <begin position="82"/>
        <end position="110"/>
    </location>
</feature>
<accession>T1FST7</accession>
<dbReference type="HOGENOM" id="CLU_572763_0_0_1"/>
<feature type="compositionally biased region" description="Basic residues" evidence="1">
    <location>
        <begin position="92"/>
        <end position="110"/>
    </location>
</feature>
<dbReference type="EMBL" id="KB096275">
    <property type="protein sequence ID" value="ESO06983.1"/>
    <property type="molecule type" value="Genomic_DNA"/>
</dbReference>
<evidence type="ECO:0000313" key="3">
    <source>
        <dbReference type="EnsemblMetazoa" id="HelroP191271"/>
    </source>
</evidence>
<dbReference type="EnsemblMetazoa" id="HelroT191271">
    <property type="protein sequence ID" value="HelroP191271"/>
    <property type="gene ID" value="HelroG191271"/>
</dbReference>
<reference evidence="3" key="3">
    <citation type="submission" date="2015-06" db="UniProtKB">
        <authorList>
            <consortium name="EnsemblMetazoa"/>
        </authorList>
    </citation>
    <scope>IDENTIFICATION</scope>
</reference>
<evidence type="ECO:0000256" key="1">
    <source>
        <dbReference type="SAM" id="MobiDB-lite"/>
    </source>
</evidence>
<dbReference type="GeneID" id="20211884"/>
<protein>
    <submittedName>
        <fullName evidence="2 3">Uncharacterized protein</fullName>
    </submittedName>
</protein>
<sequence>MKEGMVEAALARALYHSPCHHACNDKSIYHRTHNQPASTYNGHLRSRRDVTTYVVGANDSDNDLQNLAVSCQGFTERDCNNHHNHNNGNHHNNNHHHHNNNNNNNHHHHSNSALRHLHARCCRYIASLSSSHHNSACVCVKSSSSPHNFGCICDIRQQQQPAKHCTCKLTSDIVTNKCSVSTESRDLRRHGVTTYKCLLTNENSVCSCQVSPRVESSATSTAVCTAHMQPLIRPRASSQDLPCTCKKSMVDGVESMLNDLEATKVTSKNHVVAHLDRDWLIDSCENDRKRMENLSENDRSKQEAVLIAFDCTAALLMTLTSTVTVLNCSKQIDNFHDCIVDPETSKVYDRDIRPDHDPEITTDNTISKKLLSALSDPDPTESPANKEIYPNNLMNLFFMVHHLNIRPIYETFSSNIEPTQLGSGVVELQRLSPFISIQADDKARRHHAILICLRRSNSIILAEISLETSSKFKFLSP</sequence>
<dbReference type="EMBL" id="AMQM01003747">
    <property type="status" value="NOT_ANNOTATED_CDS"/>
    <property type="molecule type" value="Genomic_DNA"/>
</dbReference>
<gene>
    <name evidence="3" type="primary">20211884</name>
    <name evidence="2" type="ORF">HELRODRAFT_191271</name>
</gene>
<reference evidence="2 4" key="2">
    <citation type="journal article" date="2013" name="Nature">
        <title>Insights into bilaterian evolution from three spiralian genomes.</title>
        <authorList>
            <person name="Simakov O."/>
            <person name="Marletaz F."/>
            <person name="Cho S.J."/>
            <person name="Edsinger-Gonzales E."/>
            <person name="Havlak P."/>
            <person name="Hellsten U."/>
            <person name="Kuo D.H."/>
            <person name="Larsson T."/>
            <person name="Lv J."/>
            <person name="Arendt D."/>
            <person name="Savage R."/>
            <person name="Osoegawa K."/>
            <person name="de Jong P."/>
            <person name="Grimwood J."/>
            <person name="Chapman J.A."/>
            <person name="Shapiro H."/>
            <person name="Aerts A."/>
            <person name="Otillar R.P."/>
            <person name="Terry A.Y."/>
            <person name="Boore J.L."/>
            <person name="Grigoriev I.V."/>
            <person name="Lindberg D.R."/>
            <person name="Seaver E.C."/>
            <person name="Weisblat D.A."/>
            <person name="Putnam N.H."/>
            <person name="Rokhsar D.S."/>
        </authorList>
    </citation>
    <scope>NUCLEOTIDE SEQUENCE</scope>
</reference>
<dbReference type="KEGG" id="hro:HELRODRAFT_191271"/>
<reference evidence="4" key="1">
    <citation type="submission" date="2012-12" db="EMBL/GenBank/DDBJ databases">
        <authorList>
            <person name="Hellsten U."/>
            <person name="Grimwood J."/>
            <person name="Chapman J.A."/>
            <person name="Shapiro H."/>
            <person name="Aerts A."/>
            <person name="Otillar R.P."/>
            <person name="Terry A.Y."/>
            <person name="Boore J.L."/>
            <person name="Simakov O."/>
            <person name="Marletaz F."/>
            <person name="Cho S.-J."/>
            <person name="Edsinger-Gonzales E."/>
            <person name="Havlak P."/>
            <person name="Kuo D.-H."/>
            <person name="Larsson T."/>
            <person name="Lv J."/>
            <person name="Arendt D."/>
            <person name="Savage R."/>
            <person name="Osoegawa K."/>
            <person name="de Jong P."/>
            <person name="Lindberg D.R."/>
            <person name="Seaver E.C."/>
            <person name="Weisblat D.A."/>
            <person name="Putnam N.H."/>
            <person name="Grigoriev I.V."/>
            <person name="Rokhsar D.S."/>
        </authorList>
    </citation>
    <scope>NUCLEOTIDE SEQUENCE</scope>
</reference>
<dbReference type="InParanoid" id="T1FST7"/>
<evidence type="ECO:0000313" key="2">
    <source>
        <dbReference type="EMBL" id="ESO06983.1"/>
    </source>
</evidence>
<dbReference type="RefSeq" id="XP_009015079.1">
    <property type="nucleotide sequence ID" value="XM_009016831.1"/>
</dbReference>
<dbReference type="AlphaFoldDB" id="T1FST7"/>
<name>T1FST7_HELRO</name>
<evidence type="ECO:0000313" key="4">
    <source>
        <dbReference type="Proteomes" id="UP000015101"/>
    </source>
</evidence>
<keyword evidence="4" id="KW-1185">Reference proteome</keyword>